<feature type="compositionally biased region" description="Low complexity" evidence="1">
    <location>
        <begin position="52"/>
        <end position="68"/>
    </location>
</feature>
<evidence type="ECO:0008006" key="5">
    <source>
        <dbReference type="Google" id="ProtNLM"/>
    </source>
</evidence>
<dbReference type="AlphaFoldDB" id="A0A921EQE4"/>
<accession>A0A921EQE4</accession>
<evidence type="ECO:0000256" key="2">
    <source>
        <dbReference type="SAM" id="Phobius"/>
    </source>
</evidence>
<evidence type="ECO:0000313" key="3">
    <source>
        <dbReference type="EMBL" id="HJE51851.1"/>
    </source>
</evidence>
<feature type="region of interest" description="Disordered" evidence="1">
    <location>
        <begin position="1"/>
        <end position="24"/>
    </location>
</feature>
<name>A0A921EQE4_9ACTN</name>
<proteinExistence type="predicted"/>
<evidence type="ECO:0000256" key="1">
    <source>
        <dbReference type="SAM" id="MobiDB-lite"/>
    </source>
</evidence>
<feature type="region of interest" description="Disordered" evidence="1">
    <location>
        <begin position="52"/>
        <end position="75"/>
    </location>
</feature>
<dbReference type="Proteomes" id="UP000712713">
    <property type="component" value="Unassembled WGS sequence"/>
</dbReference>
<sequence>MSEPSSQPTPEGWKPASVEPPAPAPIPTWVKATALVLAALLVALAIVVGSSLGRSSRPQPSETPTESPTPSPSFVFEAPTAVGEFVAGEKVESEGPAPANQKIARANYFDGTDRLVFAMTWPVEDLSTFLTDAGIEAAAERPGTDGVMCGKSIDTNRAACATLEDDAALLLLAVTEVPETRLAPLLAEFSTALAR</sequence>
<keyword evidence="2" id="KW-0472">Membrane</keyword>
<reference evidence="3" key="1">
    <citation type="journal article" date="2021" name="PeerJ">
        <title>Extensive microbial diversity within the chicken gut microbiome revealed by metagenomics and culture.</title>
        <authorList>
            <person name="Gilroy R."/>
            <person name="Ravi A."/>
            <person name="Getino M."/>
            <person name="Pursley I."/>
            <person name="Horton D.L."/>
            <person name="Alikhan N.F."/>
            <person name="Baker D."/>
            <person name="Gharbi K."/>
            <person name="Hall N."/>
            <person name="Watson M."/>
            <person name="Adriaenssens E.M."/>
            <person name="Foster-Nyarko E."/>
            <person name="Jarju S."/>
            <person name="Secka A."/>
            <person name="Antonio M."/>
            <person name="Oren A."/>
            <person name="Chaudhuri R.R."/>
            <person name="La Ragione R."/>
            <person name="Hildebrand F."/>
            <person name="Pallen M.J."/>
        </authorList>
    </citation>
    <scope>NUCLEOTIDE SEQUENCE</scope>
    <source>
        <strain evidence="3">ChiGjej3B3-7470</strain>
    </source>
</reference>
<feature type="transmembrane region" description="Helical" evidence="2">
    <location>
        <begin position="29"/>
        <end position="49"/>
    </location>
</feature>
<keyword evidence="2" id="KW-0812">Transmembrane</keyword>
<organism evidence="3 4">
    <name type="scientific">Tessaracoccus flavescens</name>
    <dbReference type="NCBI Taxonomy" id="399497"/>
    <lineage>
        <taxon>Bacteria</taxon>
        <taxon>Bacillati</taxon>
        <taxon>Actinomycetota</taxon>
        <taxon>Actinomycetes</taxon>
        <taxon>Propionibacteriales</taxon>
        <taxon>Propionibacteriaceae</taxon>
        <taxon>Tessaracoccus</taxon>
    </lineage>
</organism>
<evidence type="ECO:0000313" key="4">
    <source>
        <dbReference type="Proteomes" id="UP000712713"/>
    </source>
</evidence>
<gene>
    <name evidence="3" type="ORF">K8V15_07720</name>
</gene>
<reference evidence="3" key="2">
    <citation type="submission" date="2021-09" db="EMBL/GenBank/DDBJ databases">
        <authorList>
            <person name="Gilroy R."/>
        </authorList>
    </citation>
    <scope>NUCLEOTIDE SEQUENCE</scope>
    <source>
        <strain evidence="3">ChiGjej3B3-7470</strain>
    </source>
</reference>
<comment type="caution">
    <text evidence="3">The sequence shown here is derived from an EMBL/GenBank/DDBJ whole genome shotgun (WGS) entry which is preliminary data.</text>
</comment>
<protein>
    <recommendedName>
        <fullName evidence="5">DUF4245 domain-containing protein</fullName>
    </recommendedName>
</protein>
<dbReference type="EMBL" id="DYZF01000193">
    <property type="protein sequence ID" value="HJE51851.1"/>
    <property type="molecule type" value="Genomic_DNA"/>
</dbReference>
<keyword evidence="2" id="KW-1133">Transmembrane helix</keyword>